<dbReference type="GO" id="GO:0005886">
    <property type="term" value="C:plasma membrane"/>
    <property type="evidence" value="ECO:0000318"/>
    <property type="project" value="GO_Central"/>
</dbReference>
<gene>
    <name evidence="12" type="ORF">NEMVEDRAFT_v1g122716</name>
</gene>
<dbReference type="STRING" id="45351.A7SLG6"/>
<keyword evidence="3 9" id="KW-0812">Transmembrane</keyword>
<dbReference type="Gene3D" id="1.20.1070.10">
    <property type="entry name" value="Rhodopsin 7-helix transmembrane proteins"/>
    <property type="match status" value="1"/>
</dbReference>
<dbReference type="OMA" id="FRIHHTL"/>
<evidence type="ECO:0000256" key="8">
    <source>
        <dbReference type="ARBA" id="ARBA00023224"/>
    </source>
</evidence>
<keyword evidence="2" id="KW-1003">Cell membrane</keyword>
<keyword evidence="7 9" id="KW-0675">Receptor</keyword>
<evidence type="ECO:0000256" key="2">
    <source>
        <dbReference type="ARBA" id="ARBA00022475"/>
    </source>
</evidence>
<comment type="subcellular location">
    <subcellularLocation>
        <location evidence="1">Cell membrane</location>
        <topology evidence="1">Multi-pass membrane protein</topology>
    </subcellularLocation>
</comment>
<evidence type="ECO:0000256" key="9">
    <source>
        <dbReference type="RuleBase" id="RU000688"/>
    </source>
</evidence>
<feature type="transmembrane region" description="Helical" evidence="10">
    <location>
        <begin position="127"/>
        <end position="148"/>
    </location>
</feature>
<dbReference type="HOGENOM" id="CLU_009579_11_5_1"/>
<dbReference type="FunFam" id="1.20.1070.10:FF:000418">
    <property type="entry name" value="Predicted protein"/>
    <property type="match status" value="1"/>
</dbReference>
<dbReference type="InParanoid" id="A7SLG6"/>
<feature type="transmembrane region" description="Helical" evidence="10">
    <location>
        <begin position="85"/>
        <end position="106"/>
    </location>
</feature>
<feature type="transmembrane region" description="Helical" evidence="10">
    <location>
        <begin position="225"/>
        <end position="245"/>
    </location>
</feature>
<dbReference type="GO" id="GO:0007187">
    <property type="term" value="P:G protein-coupled receptor signaling pathway, coupled to cyclic nucleotide second messenger"/>
    <property type="evidence" value="ECO:0000318"/>
    <property type="project" value="GO_Central"/>
</dbReference>
<dbReference type="EMBL" id="DS469698">
    <property type="protein sequence ID" value="EDO35450.1"/>
    <property type="molecule type" value="Genomic_DNA"/>
</dbReference>
<dbReference type="GO" id="GO:0004993">
    <property type="term" value="F:G protein-coupled serotonin receptor activity"/>
    <property type="evidence" value="ECO:0000318"/>
    <property type="project" value="GO_Central"/>
</dbReference>
<evidence type="ECO:0000256" key="3">
    <source>
        <dbReference type="ARBA" id="ARBA00022692"/>
    </source>
</evidence>
<evidence type="ECO:0000256" key="5">
    <source>
        <dbReference type="ARBA" id="ARBA00023040"/>
    </source>
</evidence>
<feature type="transmembrane region" description="Helical" evidence="10">
    <location>
        <begin position="265"/>
        <end position="286"/>
    </location>
</feature>
<reference evidence="12 13" key="1">
    <citation type="journal article" date="2007" name="Science">
        <title>Sea anemone genome reveals ancestral eumetazoan gene repertoire and genomic organization.</title>
        <authorList>
            <person name="Putnam N.H."/>
            <person name="Srivastava M."/>
            <person name="Hellsten U."/>
            <person name="Dirks B."/>
            <person name="Chapman J."/>
            <person name="Salamov A."/>
            <person name="Terry A."/>
            <person name="Shapiro H."/>
            <person name="Lindquist E."/>
            <person name="Kapitonov V.V."/>
            <person name="Jurka J."/>
            <person name="Genikhovich G."/>
            <person name="Grigoriev I.V."/>
            <person name="Lucas S.M."/>
            <person name="Steele R.E."/>
            <person name="Finnerty J.R."/>
            <person name="Technau U."/>
            <person name="Martindale M.Q."/>
            <person name="Rokhsar D.S."/>
        </authorList>
    </citation>
    <scope>NUCLEOTIDE SEQUENCE [LARGE SCALE GENOMIC DNA]</scope>
    <source>
        <strain evidence="13">CH2 X CH6</strain>
    </source>
</reference>
<feature type="domain" description="G-protein coupled receptors family 1 profile" evidence="11">
    <location>
        <begin position="26"/>
        <end position="287"/>
    </location>
</feature>
<proteinExistence type="inferred from homology"/>
<evidence type="ECO:0000313" key="13">
    <source>
        <dbReference type="Proteomes" id="UP000001593"/>
    </source>
</evidence>
<evidence type="ECO:0000256" key="10">
    <source>
        <dbReference type="SAM" id="Phobius"/>
    </source>
</evidence>
<dbReference type="GO" id="GO:0030425">
    <property type="term" value="C:dendrite"/>
    <property type="evidence" value="ECO:0000318"/>
    <property type="project" value="GO_Central"/>
</dbReference>
<keyword evidence="8 9" id="KW-0807">Transducer</keyword>
<sequence>MTHYDLVSIIAQASFVIFILILDVCGNLLVCGAILSYRRLRTVTNYFIISLAVSDLLVAGLSMPFRIHHTLHSMCWDLGISVCEFWIFVDLVCSSASICNLSMISVDRFLALSYPLTYPSIMTKRRGLLAIAMVWGYSLLISALSFTLPWSPDGLMQDIPACSLKDKYYYTFVITVGFFLPLVVLVIAYSLVFKVALHQARKLQLLSSGGFDPSIIRELKATKTLAIVVGSFIVCWLPFFVIMFTVQFCPECFQDHRSLPVKAQLAIGTVFVYVLPLLNSAVNPIIYSSFNANFRRAFKDIL</sequence>
<dbReference type="CDD" id="cd14967">
    <property type="entry name" value="7tmA_amine_R-like"/>
    <property type="match status" value="1"/>
</dbReference>
<dbReference type="SMART" id="SM01381">
    <property type="entry name" value="7TM_GPCR_Srsx"/>
    <property type="match status" value="1"/>
</dbReference>
<name>A7SLG6_NEMVE</name>
<feature type="transmembrane region" description="Helical" evidence="10">
    <location>
        <begin position="46"/>
        <end position="65"/>
    </location>
</feature>
<evidence type="ECO:0000256" key="4">
    <source>
        <dbReference type="ARBA" id="ARBA00022989"/>
    </source>
</evidence>
<protein>
    <recommendedName>
        <fullName evidence="11">G-protein coupled receptors family 1 profile domain-containing protein</fullName>
    </recommendedName>
</protein>
<evidence type="ECO:0000313" key="12">
    <source>
        <dbReference type="EMBL" id="EDO35450.1"/>
    </source>
</evidence>
<dbReference type="Pfam" id="PF00001">
    <property type="entry name" value="7tm_1"/>
    <property type="match status" value="1"/>
</dbReference>
<dbReference type="GO" id="GO:0007268">
    <property type="term" value="P:chemical synaptic transmission"/>
    <property type="evidence" value="ECO:0000318"/>
    <property type="project" value="GO_Central"/>
</dbReference>
<evidence type="ECO:0000256" key="1">
    <source>
        <dbReference type="ARBA" id="ARBA00004651"/>
    </source>
</evidence>
<dbReference type="PANTHER" id="PTHR24247:SF202">
    <property type="entry name" value="5-HYDROXYTRYPTAMINE RECEPTOR 1"/>
    <property type="match status" value="1"/>
</dbReference>
<dbReference type="InterPro" id="IPR000929">
    <property type="entry name" value="Dopamine_rcpt"/>
</dbReference>
<feature type="transmembrane region" description="Helical" evidence="10">
    <location>
        <begin position="168"/>
        <end position="192"/>
    </location>
</feature>
<dbReference type="PRINTS" id="PR00237">
    <property type="entry name" value="GPCRRHODOPSN"/>
</dbReference>
<dbReference type="GO" id="GO:0030594">
    <property type="term" value="F:neurotransmitter receptor activity"/>
    <property type="evidence" value="ECO:0000318"/>
    <property type="project" value="GO_Central"/>
</dbReference>
<dbReference type="eggNOG" id="KOG3656">
    <property type="taxonomic scope" value="Eukaryota"/>
</dbReference>
<organism evidence="12 13">
    <name type="scientific">Nematostella vectensis</name>
    <name type="common">Starlet sea anemone</name>
    <dbReference type="NCBI Taxonomy" id="45351"/>
    <lineage>
        <taxon>Eukaryota</taxon>
        <taxon>Metazoa</taxon>
        <taxon>Cnidaria</taxon>
        <taxon>Anthozoa</taxon>
        <taxon>Hexacorallia</taxon>
        <taxon>Actiniaria</taxon>
        <taxon>Edwardsiidae</taxon>
        <taxon>Nematostella</taxon>
    </lineage>
</organism>
<comment type="similarity">
    <text evidence="9">Belongs to the G-protein coupled receptor 1 family.</text>
</comment>
<dbReference type="InterPro" id="IPR000276">
    <property type="entry name" value="GPCR_Rhodpsn"/>
</dbReference>
<keyword evidence="6 10" id="KW-0472">Membrane</keyword>
<accession>A7SLG6</accession>
<evidence type="ECO:0000256" key="7">
    <source>
        <dbReference type="ARBA" id="ARBA00023170"/>
    </source>
</evidence>
<dbReference type="InterPro" id="IPR017452">
    <property type="entry name" value="GPCR_Rhodpsn_7TM"/>
</dbReference>
<dbReference type="SUPFAM" id="SSF81321">
    <property type="entry name" value="Family A G protein-coupled receptor-like"/>
    <property type="match status" value="1"/>
</dbReference>
<evidence type="ECO:0000256" key="6">
    <source>
        <dbReference type="ARBA" id="ARBA00023136"/>
    </source>
</evidence>
<feature type="transmembrane region" description="Helical" evidence="10">
    <location>
        <begin position="6"/>
        <end position="34"/>
    </location>
</feature>
<keyword evidence="4 10" id="KW-1133">Transmembrane helix</keyword>
<dbReference type="PANTHER" id="PTHR24247">
    <property type="entry name" value="5-HYDROXYTRYPTAMINE RECEPTOR"/>
    <property type="match status" value="1"/>
</dbReference>
<dbReference type="PROSITE" id="PS50262">
    <property type="entry name" value="G_PROTEIN_RECEP_F1_2"/>
    <property type="match status" value="1"/>
</dbReference>
<keyword evidence="5 9" id="KW-0297">G-protein coupled receptor</keyword>
<evidence type="ECO:0000259" key="11">
    <source>
        <dbReference type="PROSITE" id="PS50262"/>
    </source>
</evidence>
<feature type="non-terminal residue" evidence="12">
    <location>
        <position position="1"/>
    </location>
</feature>
<dbReference type="PhylomeDB" id="A7SLG6"/>
<dbReference type="Proteomes" id="UP000001593">
    <property type="component" value="Unassembled WGS sequence"/>
</dbReference>
<dbReference type="AlphaFoldDB" id="A7SLG6"/>
<dbReference type="GO" id="GO:0045202">
    <property type="term" value="C:synapse"/>
    <property type="evidence" value="ECO:0007669"/>
    <property type="project" value="GOC"/>
</dbReference>
<dbReference type="PROSITE" id="PS00237">
    <property type="entry name" value="G_PROTEIN_RECEP_F1_1"/>
    <property type="match status" value="1"/>
</dbReference>
<dbReference type="PRINTS" id="PR00242">
    <property type="entry name" value="DOPAMINER"/>
</dbReference>
<keyword evidence="13" id="KW-1185">Reference proteome</keyword>